<keyword evidence="3" id="KW-1185">Reference proteome</keyword>
<feature type="compositionally biased region" description="Polar residues" evidence="1">
    <location>
        <begin position="21"/>
        <end position="37"/>
    </location>
</feature>
<feature type="region of interest" description="Disordered" evidence="1">
    <location>
        <begin position="1"/>
        <end position="117"/>
    </location>
</feature>
<protein>
    <submittedName>
        <fullName evidence="2">GTPase-activating protein BEM2/IPL2</fullName>
    </submittedName>
</protein>
<evidence type="ECO:0000313" key="2">
    <source>
        <dbReference type="EMBL" id="PSK43020.1"/>
    </source>
</evidence>
<reference evidence="2 3" key="1">
    <citation type="submission" date="2017-05" db="EMBL/GenBank/DDBJ databases">
        <title>Draft genome sequence of Elsinoe australis.</title>
        <authorList>
            <person name="Cheng Q."/>
        </authorList>
    </citation>
    <scope>NUCLEOTIDE SEQUENCE [LARGE SCALE GENOMIC DNA]</scope>
    <source>
        <strain evidence="2 3">NL1</strain>
    </source>
</reference>
<feature type="region of interest" description="Disordered" evidence="1">
    <location>
        <begin position="183"/>
        <end position="224"/>
    </location>
</feature>
<dbReference type="AlphaFoldDB" id="A0A2P7Z477"/>
<name>A0A2P7Z477_9PEZI</name>
<dbReference type="Proteomes" id="UP000243723">
    <property type="component" value="Unassembled WGS sequence"/>
</dbReference>
<feature type="compositionally biased region" description="Basic and acidic residues" evidence="1">
    <location>
        <begin position="195"/>
        <end position="221"/>
    </location>
</feature>
<proteinExistence type="predicted"/>
<feature type="compositionally biased region" description="Low complexity" evidence="1">
    <location>
        <begin position="1"/>
        <end position="19"/>
    </location>
</feature>
<feature type="region of interest" description="Disordered" evidence="1">
    <location>
        <begin position="261"/>
        <end position="303"/>
    </location>
</feature>
<organism evidence="2 3">
    <name type="scientific">Elsinoe australis</name>
    <dbReference type="NCBI Taxonomy" id="40998"/>
    <lineage>
        <taxon>Eukaryota</taxon>
        <taxon>Fungi</taxon>
        <taxon>Dikarya</taxon>
        <taxon>Ascomycota</taxon>
        <taxon>Pezizomycotina</taxon>
        <taxon>Dothideomycetes</taxon>
        <taxon>Dothideomycetidae</taxon>
        <taxon>Myriangiales</taxon>
        <taxon>Elsinoaceae</taxon>
        <taxon>Elsinoe</taxon>
    </lineage>
</organism>
<accession>A0A2P7Z477</accession>
<dbReference type="EMBL" id="NHZQ01000331">
    <property type="protein sequence ID" value="PSK43020.1"/>
    <property type="molecule type" value="Genomic_DNA"/>
</dbReference>
<feature type="compositionally biased region" description="Gly residues" evidence="1">
    <location>
        <begin position="261"/>
        <end position="272"/>
    </location>
</feature>
<comment type="caution">
    <text evidence="2">The sequence shown here is derived from an EMBL/GenBank/DDBJ whole genome shotgun (WGS) entry which is preliminary data.</text>
</comment>
<sequence length="303" mass="32718">MAPKKATKSAAKIKATPPATVSPSCISKKSQSRPNSISPTKPPPKPPSRTSRRTSPRTPAHSPSKSPPPPSPFLTRSQRPHTPPNPTIKIQSPFSASAPSHKSATSDPTDDEAAAIHSANLHALFKYTNDNYGSDEPKTWPKTRKEMREDMIALGDAAFFVMEDGERCRARCEELREEVGRLKARQGGEDAGGEDEGKAGEKDVEEREGKWKGGKGVEKKDRKVKKTIQALRSSFDAMGGNLWVLSGVLNHLEKMHGMETGGEGPWKVFGGGTHEEEEDGSHGEKAKGKAKGKGKRADGIISV</sequence>
<feature type="compositionally biased region" description="Polar residues" evidence="1">
    <location>
        <begin position="88"/>
        <end position="107"/>
    </location>
</feature>
<evidence type="ECO:0000313" key="3">
    <source>
        <dbReference type="Proteomes" id="UP000243723"/>
    </source>
</evidence>
<gene>
    <name evidence="2" type="ORF">B9Z65_6974</name>
</gene>
<evidence type="ECO:0000256" key="1">
    <source>
        <dbReference type="SAM" id="MobiDB-lite"/>
    </source>
</evidence>